<dbReference type="Proteomes" id="UP000186303">
    <property type="component" value="Chromosome 8"/>
</dbReference>
<dbReference type="InterPro" id="IPR051288">
    <property type="entry name" value="Serum_paraoxonase/arylesterase"/>
</dbReference>
<name>A0A1M8ACC4_MALS4</name>
<protein>
    <submittedName>
        <fullName evidence="1">Uncharacterized protein</fullName>
    </submittedName>
</protein>
<evidence type="ECO:0000313" key="2">
    <source>
        <dbReference type="Proteomes" id="UP000186303"/>
    </source>
</evidence>
<dbReference type="Gene3D" id="2.120.10.30">
    <property type="entry name" value="TolB, C-terminal domain"/>
    <property type="match status" value="1"/>
</dbReference>
<dbReference type="OMA" id="QVELEWA"/>
<sequence>MLTTAPVARLPDLYVSGDAQCAPVPPTFVADPYGYVRDPATGETVQAPIACEDTRRIPSLGIAILSCDPGRIEWNTFLGPLTNATPRGALWILPYQEKNATAQRLPIAQWPATNDFHPLGLGVYEQAPGAARLFVVNQRAAFTTIEVLDLVCHQGECHATYVRSLAHPRATHTANSVYAVSPHAVLVTNSHLVARRAPPRAQYVAALSTKMPRILAVALHPVVRQPWIAPWLTKVDAFLGLGWVAHVAFDEAVRTPRQDAVRYAEGIRTRFVVRFMSFANGVAVTPDESALVVASSVRLGTYIFPLRVHDAQGHADWTSRRLLGRWRWAPTPFLPDNIAIVPRTPGTTWAKDDPLHGASVLVAGHPSVAALERMARHGTQRAPSWVVVQSYSHSGDTRDHADVYYAAERVMQSQRLQLRPRWQVRTVLQTKGQAVAASAGAEWDDSSGVLLVSALYGSPLVCHYDKASRARAWP</sequence>
<dbReference type="PANTHER" id="PTHR11799:SF30">
    <property type="entry name" value="SERUM PARAOXONASE_ARYLESTERASE 2"/>
    <property type="match status" value="1"/>
</dbReference>
<dbReference type="AlphaFoldDB" id="A0A1M8ACC4"/>
<dbReference type="SUPFAM" id="SSF63829">
    <property type="entry name" value="Calcium-dependent phosphotriesterase"/>
    <property type="match status" value="1"/>
</dbReference>
<organism evidence="1 2">
    <name type="scientific">Malassezia sympodialis (strain ATCC 42132)</name>
    <name type="common">Atopic eczema-associated yeast</name>
    <dbReference type="NCBI Taxonomy" id="1230383"/>
    <lineage>
        <taxon>Eukaryota</taxon>
        <taxon>Fungi</taxon>
        <taxon>Dikarya</taxon>
        <taxon>Basidiomycota</taxon>
        <taxon>Ustilaginomycotina</taxon>
        <taxon>Malasseziomycetes</taxon>
        <taxon>Malasseziales</taxon>
        <taxon>Malasseziaceae</taxon>
        <taxon>Malassezia</taxon>
    </lineage>
</organism>
<evidence type="ECO:0000313" key="1">
    <source>
        <dbReference type="EMBL" id="SHO80079.1"/>
    </source>
</evidence>
<dbReference type="EMBL" id="LT671828">
    <property type="protein sequence ID" value="SHO80079.1"/>
    <property type="molecule type" value="Genomic_DNA"/>
</dbReference>
<accession>A0A1M8ACC4</accession>
<keyword evidence="2" id="KW-1185">Reference proteome</keyword>
<dbReference type="VEuPathDB" id="FungiDB:MSYG_4434"/>
<gene>
    <name evidence="1" type="ORF">MSYG_4434</name>
</gene>
<dbReference type="PANTHER" id="PTHR11799">
    <property type="entry name" value="PARAOXONASE"/>
    <property type="match status" value="1"/>
</dbReference>
<dbReference type="InterPro" id="IPR011042">
    <property type="entry name" value="6-blade_b-propeller_TolB-like"/>
</dbReference>
<proteinExistence type="predicted"/>
<reference evidence="2" key="1">
    <citation type="journal article" date="2017" name="Nucleic Acids Res.">
        <title>Proteogenomics produces comprehensive and highly accurate protein-coding gene annotation in a complete genome assembly of Malassezia sympodialis.</title>
        <authorList>
            <person name="Zhu Y."/>
            <person name="Engstroem P.G."/>
            <person name="Tellgren-Roth C."/>
            <person name="Baudo C.D."/>
            <person name="Kennell J.C."/>
            <person name="Sun S."/>
            <person name="Billmyre R.B."/>
            <person name="Schroeder M.S."/>
            <person name="Andersson A."/>
            <person name="Holm T."/>
            <person name="Sigurgeirsson B."/>
            <person name="Wu G."/>
            <person name="Sankaranarayanan S.R."/>
            <person name="Siddharthan R."/>
            <person name="Sanyal K."/>
            <person name="Lundeberg J."/>
            <person name="Nystedt B."/>
            <person name="Boekhout T."/>
            <person name="Dawson T.L. Jr."/>
            <person name="Heitman J."/>
            <person name="Scheynius A."/>
            <person name="Lehtioe J."/>
        </authorList>
    </citation>
    <scope>NUCLEOTIDE SEQUENCE [LARGE SCALE GENOMIC DNA]</scope>
    <source>
        <strain evidence="2">ATCC 42132</strain>
    </source>
</reference>
<dbReference type="OrthoDB" id="5307922at2759"/>